<reference evidence="2 3" key="1">
    <citation type="submission" date="2016-07" db="EMBL/GenBank/DDBJ databases">
        <authorList>
            <consortium name="Pathogen Informatics"/>
        </authorList>
    </citation>
    <scope>NUCLEOTIDE SEQUENCE [LARGE SCALE GENOMIC DNA]</scope>
</reference>
<accession>A0A1G4EAL4</accession>
<evidence type="ECO:0000313" key="3">
    <source>
        <dbReference type="Proteomes" id="UP000305196"/>
    </source>
</evidence>
<sequence>MFCHNQTENYFDYKCYYELKDYYDTKIDNDTAKKFLIEYTIPTSYNHILKTSPLITKLTENLASDRFSFKYNRAMLCKYINYWLNTEIKNHNLNESYIEFFKSFADEFAKHKNGHNSYKYNTCRNNFSLLEKNKYYRMQGLYDMYRLYNEIIIPKVQRKKEVNICSNLMAINKSYKDLAWEHQGDDDLNKNLEKFKNLALIQAKRYVPECRSNLLEDIEKLQLVYSASQQRSDVQEIKVAGQGQSETDTGKGLQKTEFPPKHTQVPEASDERTLSELKRKTTEQPHQREVTSARVESYETVIEPEEVVPPAKEPREQLHRSKFKENILLEPQLYKSALLSEPRSFEDGTRYNEQYAENQGSPSDGIFNKMSEALSGFMSNVDPVPVVSVSGGMGALFLLFRYTPVGAFFRGGRGRVHRIPRSFNGPFPGGFSGYEEYDGGYIGYGPMNPLAE</sequence>
<dbReference type="VEuPathDB" id="PlasmoDB:PVP01_0009470"/>
<dbReference type="Proteomes" id="UP000305196">
    <property type="component" value="Unassembled WGS sequence"/>
</dbReference>
<organism evidence="2 3">
    <name type="scientific">Plasmodium vivax</name>
    <name type="common">malaria parasite P. vivax</name>
    <dbReference type="NCBI Taxonomy" id="5855"/>
    <lineage>
        <taxon>Eukaryota</taxon>
        <taxon>Sar</taxon>
        <taxon>Alveolata</taxon>
        <taxon>Apicomplexa</taxon>
        <taxon>Aconoidasida</taxon>
        <taxon>Haemosporida</taxon>
        <taxon>Plasmodiidae</taxon>
        <taxon>Plasmodium</taxon>
        <taxon>Plasmodium (Plasmodium)</taxon>
    </lineage>
</organism>
<dbReference type="EMBL" id="FLYI01000321">
    <property type="protein sequence ID" value="SCA60599.1"/>
    <property type="molecule type" value="Genomic_DNA"/>
</dbReference>
<proteinExistence type="predicted"/>
<feature type="compositionally biased region" description="Basic and acidic residues" evidence="1">
    <location>
        <begin position="269"/>
        <end position="291"/>
    </location>
</feature>
<dbReference type="VEuPathDB" id="PlasmoDB:PVX_039190"/>
<name>A0A1G4EAL4_PLAVI</name>
<dbReference type="InterPro" id="IPR008780">
    <property type="entry name" value="Plasmodium_Vir"/>
</dbReference>
<evidence type="ECO:0000313" key="2">
    <source>
        <dbReference type="EMBL" id="SCA60599.1"/>
    </source>
</evidence>
<dbReference type="Pfam" id="PF05795">
    <property type="entry name" value="Plasmodium_Vir"/>
    <property type="match status" value="1"/>
</dbReference>
<dbReference type="AlphaFoldDB" id="A0A1G4EAL4"/>
<dbReference type="VEuPathDB" id="PlasmoDB:PVW1_120007700"/>
<gene>
    <name evidence="2" type="ORF">PVC01_000087800</name>
</gene>
<protein>
    <submittedName>
        <fullName evidence="2">VIR protein</fullName>
    </submittedName>
</protein>
<evidence type="ECO:0000256" key="1">
    <source>
        <dbReference type="SAM" id="MobiDB-lite"/>
    </source>
</evidence>
<feature type="region of interest" description="Disordered" evidence="1">
    <location>
        <begin position="236"/>
        <end position="296"/>
    </location>
</feature>